<dbReference type="Gene3D" id="2.40.50.140">
    <property type="entry name" value="Nucleic acid-binding proteins"/>
    <property type="match status" value="1"/>
</dbReference>
<feature type="compositionally biased region" description="Low complexity" evidence="1">
    <location>
        <begin position="139"/>
        <end position="153"/>
    </location>
</feature>
<accession>A0AAD8LNW9</accession>
<sequence length="611" mass="68496">MGHGIVDTLNQLLETLGSSSQYGSQESQSKLSTIRRALHDKKHVIETSRDPFVEGLSTILSAARNPDDGHHSIIHDSPSLNDSTSSANVGVSQMLELMRHQIDAMAGAQIQALSRQSSIASQMQLVPLAQYDIGIASPSIPSSRLESSRQSESWRMSEPHEPIYRRSHESSQTDPFLISMNTPPLSPKSARQEQSVRDHQDAGGGGEPLYADDPVLENEAIHQANAQRLYRPLSTLLANVTMVNVYLVAVEMTKSWYRSQVTQRDLFNYRAIDPSVYDLNGGVKADFSIQILAPNDSKQYHVNFGDIIRLKRVNVEVKYDKTGNKHFNIIMTIKNRPSMRLWQNRDVFKNEKSAENPDIPTQIINVDGQNEPSDLASLESEAVVIYNGDKTKVDHEDLNMVTDLRTWVREKLDALKVTSNREFLKTIGDSGAFASDCIVCVLEVAPEPNVNLVVSDATSVAVVIDLDGMLISNLLESHNRIQPGEWLKLRYVHRMAKPFQRADGSNYIALKACKYSCITRLPQLNLPYKKPIPMDSPSSKRARRMTRMKMWNSVSGLNPSFPRHLFGSTGYVDRLLEHHGGEGDEEEEFEKIKSFTVEESEEGEIQIITSK</sequence>
<name>A0AAD8LNW9_BABGI</name>
<reference evidence="2" key="1">
    <citation type="submission" date="2023-08" db="EMBL/GenBank/DDBJ databases">
        <title>Draft sequence of the Babesia gibsoni genome.</title>
        <authorList>
            <person name="Yamagishi J.Y."/>
            <person name="Xuan X.X."/>
        </authorList>
    </citation>
    <scope>NUCLEOTIDE SEQUENCE</scope>
    <source>
        <strain evidence="2">Azabu</strain>
    </source>
</reference>
<comment type="caution">
    <text evidence="2">The sequence shown here is derived from an EMBL/GenBank/DDBJ whole genome shotgun (WGS) entry which is preliminary data.</text>
</comment>
<feature type="compositionally biased region" description="Polar residues" evidence="1">
    <location>
        <begin position="172"/>
        <end position="183"/>
    </location>
</feature>
<evidence type="ECO:0000313" key="3">
    <source>
        <dbReference type="Proteomes" id="UP001230268"/>
    </source>
</evidence>
<dbReference type="InterPro" id="IPR012340">
    <property type="entry name" value="NA-bd_OB-fold"/>
</dbReference>
<gene>
    <name evidence="2" type="ORF">BgAZ_304460</name>
</gene>
<feature type="compositionally biased region" description="Basic and acidic residues" evidence="1">
    <location>
        <begin position="155"/>
        <end position="171"/>
    </location>
</feature>
<keyword evidence="3" id="KW-1185">Reference proteome</keyword>
<feature type="region of interest" description="Disordered" evidence="1">
    <location>
        <begin position="139"/>
        <end position="207"/>
    </location>
</feature>
<evidence type="ECO:0008006" key="4">
    <source>
        <dbReference type="Google" id="ProtNLM"/>
    </source>
</evidence>
<evidence type="ECO:0000313" key="2">
    <source>
        <dbReference type="EMBL" id="KAK1442928.1"/>
    </source>
</evidence>
<dbReference type="AlphaFoldDB" id="A0AAD8LNW9"/>
<dbReference type="EMBL" id="JAVEPI010000003">
    <property type="protein sequence ID" value="KAK1442928.1"/>
    <property type="molecule type" value="Genomic_DNA"/>
</dbReference>
<feature type="compositionally biased region" description="Basic and acidic residues" evidence="1">
    <location>
        <begin position="190"/>
        <end position="201"/>
    </location>
</feature>
<proteinExistence type="predicted"/>
<organism evidence="2 3">
    <name type="scientific">Babesia gibsoni</name>
    <dbReference type="NCBI Taxonomy" id="33632"/>
    <lineage>
        <taxon>Eukaryota</taxon>
        <taxon>Sar</taxon>
        <taxon>Alveolata</taxon>
        <taxon>Apicomplexa</taxon>
        <taxon>Aconoidasida</taxon>
        <taxon>Piroplasmida</taxon>
        <taxon>Babesiidae</taxon>
        <taxon>Babesia</taxon>
    </lineage>
</organism>
<protein>
    <recommendedName>
        <fullName evidence="4">Telomeric single stranded DNA binding POT1/Cdc13 domain-containing protein</fullName>
    </recommendedName>
</protein>
<evidence type="ECO:0000256" key="1">
    <source>
        <dbReference type="SAM" id="MobiDB-lite"/>
    </source>
</evidence>
<dbReference type="Proteomes" id="UP001230268">
    <property type="component" value="Unassembled WGS sequence"/>
</dbReference>